<dbReference type="Pfam" id="PF05163">
    <property type="entry name" value="DinB"/>
    <property type="match status" value="1"/>
</dbReference>
<dbReference type="InterPro" id="IPR007837">
    <property type="entry name" value="DinB"/>
</dbReference>
<comment type="caution">
    <text evidence="4">The sequence shown here is derived from an EMBL/GenBank/DDBJ whole genome shotgun (WGS) entry which is preliminary data.</text>
</comment>
<feature type="binding site" evidence="3">
    <location>
        <position position="134"/>
    </location>
    <ligand>
        <name>a divalent metal cation</name>
        <dbReference type="ChEBI" id="CHEBI:60240"/>
    </ligand>
</feature>
<evidence type="ECO:0000256" key="3">
    <source>
        <dbReference type="PIRSR" id="PIRSR607837-1"/>
    </source>
</evidence>
<gene>
    <name evidence="4" type="ORF">EGN73_19935</name>
</gene>
<dbReference type="InterPro" id="IPR034660">
    <property type="entry name" value="DinB/YfiT-like"/>
</dbReference>
<comment type="similarity">
    <text evidence="1">Belongs to the DinB family.</text>
</comment>
<dbReference type="GO" id="GO:0046872">
    <property type="term" value="F:metal ion binding"/>
    <property type="evidence" value="ECO:0007669"/>
    <property type="project" value="UniProtKB-KW"/>
</dbReference>
<dbReference type="Gene3D" id="1.20.120.450">
    <property type="entry name" value="dinb family like domain"/>
    <property type="match status" value="1"/>
</dbReference>
<evidence type="ECO:0000256" key="2">
    <source>
        <dbReference type="ARBA" id="ARBA00022723"/>
    </source>
</evidence>
<protein>
    <submittedName>
        <fullName evidence="4">Damage-inducible protein DinB</fullName>
    </submittedName>
</protein>
<name>A0A951MFS2_9BACT</name>
<reference evidence="4 5" key="1">
    <citation type="journal article" date="2020" name="Syst. Appl. Microbiol.">
        <title>Arthrospiribacter ruber gen. nov., sp. nov., a novel bacterium isolated from Arthrospira cultures.</title>
        <authorList>
            <person name="Waleron M."/>
            <person name="Misztak A."/>
            <person name="Waleron M.M."/>
            <person name="Furmaniak M."/>
            <person name="Mrozik A."/>
            <person name="Waleron K."/>
        </authorList>
    </citation>
    <scope>NUCLEOTIDE SEQUENCE [LARGE SCALE GENOMIC DNA]</scope>
    <source>
        <strain evidence="4 5">DPMB0001</strain>
    </source>
</reference>
<keyword evidence="2 3" id="KW-0479">Metal-binding</keyword>
<keyword evidence="5" id="KW-1185">Reference proteome</keyword>
<dbReference type="AlphaFoldDB" id="A0A951MFS2"/>
<dbReference type="EMBL" id="RPHB01000011">
    <property type="protein sequence ID" value="MBW3470067.1"/>
    <property type="molecule type" value="Genomic_DNA"/>
</dbReference>
<evidence type="ECO:0000313" key="5">
    <source>
        <dbReference type="Proteomes" id="UP000727490"/>
    </source>
</evidence>
<dbReference type="PANTHER" id="PTHR37302">
    <property type="entry name" value="SLR1116 PROTEIN"/>
    <property type="match status" value="1"/>
</dbReference>
<proteinExistence type="inferred from homology"/>
<organism evidence="4 5">
    <name type="scientific">Arthrospiribacter ruber</name>
    <dbReference type="NCBI Taxonomy" id="2487934"/>
    <lineage>
        <taxon>Bacteria</taxon>
        <taxon>Pseudomonadati</taxon>
        <taxon>Bacteroidota</taxon>
        <taxon>Cytophagia</taxon>
        <taxon>Cytophagales</taxon>
        <taxon>Cyclobacteriaceae</taxon>
        <taxon>Arthrospiribacter</taxon>
    </lineage>
</organism>
<feature type="binding site" evidence="3">
    <location>
        <position position="56"/>
    </location>
    <ligand>
        <name>a divalent metal cation</name>
        <dbReference type="ChEBI" id="CHEBI:60240"/>
    </ligand>
</feature>
<dbReference type="Proteomes" id="UP000727490">
    <property type="component" value="Unassembled WGS sequence"/>
</dbReference>
<dbReference type="SUPFAM" id="SSF109854">
    <property type="entry name" value="DinB/YfiT-like putative metalloenzymes"/>
    <property type="match status" value="1"/>
</dbReference>
<evidence type="ECO:0000313" key="4">
    <source>
        <dbReference type="EMBL" id="MBW3470067.1"/>
    </source>
</evidence>
<evidence type="ECO:0000256" key="1">
    <source>
        <dbReference type="ARBA" id="ARBA00008635"/>
    </source>
</evidence>
<feature type="binding site" evidence="3">
    <location>
        <position position="138"/>
    </location>
    <ligand>
        <name>a divalent metal cation</name>
        <dbReference type="ChEBI" id="CHEBI:60240"/>
    </ligand>
</feature>
<dbReference type="PANTHER" id="PTHR37302:SF3">
    <property type="entry name" value="DAMAGE-INDUCIBLE PROTEIN DINB"/>
    <property type="match status" value="1"/>
</dbReference>
<sequence length="163" mass="18868">MGAGPASVHHLIKSKVMKHFLEDFFQYNLSSNEKIILILEKHKGRVSENCLRIFSHILNAQDIWNNRILGKSQHYGVWQVHPLDSLKSINQAVHQKTSEILSESNLEQIISYKTSKGLQFNDTIQDIMTHIVNHGTYHRGQVAMMLREEVDEAVSTDFIFRKR</sequence>
<accession>A0A951MFS2</accession>